<dbReference type="SUPFAM" id="SSF144091">
    <property type="entry name" value="Rhomboid-like"/>
    <property type="match status" value="1"/>
</dbReference>
<comment type="subcellular location">
    <subcellularLocation>
        <location evidence="1">Membrane</location>
        <topology evidence="1">Multi-pass membrane protein</topology>
    </subcellularLocation>
</comment>
<evidence type="ECO:0000259" key="7">
    <source>
        <dbReference type="Pfam" id="PF01694"/>
    </source>
</evidence>
<keyword evidence="3" id="KW-0812">Transmembrane</keyword>
<dbReference type="PATRIC" id="fig|1226633.4.peg.651"/>
<dbReference type="PANTHER" id="PTHR43731">
    <property type="entry name" value="RHOMBOID PROTEASE"/>
    <property type="match status" value="1"/>
</dbReference>
<evidence type="ECO:0000256" key="6">
    <source>
        <dbReference type="ARBA" id="ARBA00023136"/>
    </source>
</evidence>
<dbReference type="RefSeq" id="WP_025642384.1">
    <property type="nucleotide sequence ID" value="NZ_AOJP01000001.1"/>
</dbReference>
<evidence type="ECO:0000256" key="1">
    <source>
        <dbReference type="ARBA" id="ARBA00004141"/>
    </source>
</evidence>
<proteinExistence type="inferred from homology"/>
<dbReference type="OrthoDB" id="9813074at2"/>
<dbReference type="GO" id="GO:0016020">
    <property type="term" value="C:membrane"/>
    <property type="evidence" value="ECO:0007669"/>
    <property type="project" value="UniProtKB-SubCell"/>
</dbReference>
<dbReference type="InterPro" id="IPR035952">
    <property type="entry name" value="Rhomboid-like_sf"/>
</dbReference>
<keyword evidence="4" id="KW-0378">Hydrolase</keyword>
<protein>
    <recommendedName>
        <fullName evidence="7">Peptidase S54 rhomboid domain-containing protein</fullName>
    </recommendedName>
</protein>
<evidence type="ECO:0000313" key="9">
    <source>
        <dbReference type="Proteomes" id="UP000031184"/>
    </source>
</evidence>
<dbReference type="EMBL" id="AUZI01000011">
    <property type="protein sequence ID" value="KID49807.1"/>
    <property type="molecule type" value="Genomic_DNA"/>
</dbReference>
<dbReference type="AlphaFoldDB" id="A0A017H804"/>
<evidence type="ECO:0000256" key="2">
    <source>
        <dbReference type="ARBA" id="ARBA00009045"/>
    </source>
</evidence>
<keyword evidence="5" id="KW-1133">Transmembrane helix</keyword>
<dbReference type="Pfam" id="PF01694">
    <property type="entry name" value="Rhomboid"/>
    <property type="match status" value="1"/>
</dbReference>
<dbReference type="GO" id="GO:0004252">
    <property type="term" value="F:serine-type endopeptidase activity"/>
    <property type="evidence" value="ECO:0007669"/>
    <property type="project" value="InterPro"/>
</dbReference>
<dbReference type="PANTHER" id="PTHR43731:SF14">
    <property type="entry name" value="PRESENILIN-ASSOCIATED RHOMBOID-LIKE PROTEIN, MITOCHONDRIAL"/>
    <property type="match status" value="1"/>
</dbReference>
<dbReference type="Proteomes" id="UP000031184">
    <property type="component" value="Unassembled WGS sequence"/>
</dbReference>
<dbReference type="InterPro" id="IPR050925">
    <property type="entry name" value="Rhomboid_protease_S54"/>
</dbReference>
<reference evidence="8 9" key="1">
    <citation type="submission" date="2013-08" db="EMBL/GenBank/DDBJ databases">
        <title>An opportunistic ruminal bacterium that causes liver abscesses in cattle.</title>
        <authorList>
            <person name="Benahmed F.H."/>
            <person name="Rasmussen M."/>
            <person name="Harbottle H."/>
            <person name="Soppet D."/>
            <person name="Nagaraja T.G."/>
            <person name="Davidson M."/>
        </authorList>
    </citation>
    <scope>NUCLEOTIDE SEQUENCE [LARGE SCALE GENOMIC DNA]</scope>
    <source>
        <strain evidence="8 9">B35</strain>
    </source>
</reference>
<evidence type="ECO:0000256" key="3">
    <source>
        <dbReference type="ARBA" id="ARBA00022692"/>
    </source>
</evidence>
<sequence length="233" mass="25555">MYGKTIKNNKFFLSLTMVIVLITSIVTIFQFFQPEVLNILRRDPERLASGEWWRIITPLLVHSDGWGQYIFNIVCIIVIGIEVERLYGKIDFLFLYLAGGLIGEIAGYAWEPYGAGASVGLCGLLGGLYIITLISRKKVANPLSLLLSLYIVVGLVSFASGRIYVSIGLFIMVGVLTGIIMKRKNPEKLLGTLSSIGGFIGVITLLVFHDIHGAAILGGSLTAVILFSLQRWS</sequence>
<feature type="domain" description="Peptidase S54 rhomboid" evidence="7">
    <location>
        <begin position="50"/>
        <end position="159"/>
    </location>
</feature>
<gene>
    <name evidence="8" type="ORF">C095_03260</name>
</gene>
<comment type="similarity">
    <text evidence="2">Belongs to the peptidase S54 family.</text>
</comment>
<accession>A0A017H804</accession>
<keyword evidence="6" id="KW-0472">Membrane</keyword>
<evidence type="ECO:0000313" key="8">
    <source>
        <dbReference type="EMBL" id="KID49807.1"/>
    </source>
</evidence>
<organism evidence="8 9">
    <name type="scientific">Fusobacterium necrophorum subsp. funduliforme B35</name>
    <dbReference type="NCBI Taxonomy" id="1226633"/>
    <lineage>
        <taxon>Bacteria</taxon>
        <taxon>Fusobacteriati</taxon>
        <taxon>Fusobacteriota</taxon>
        <taxon>Fusobacteriia</taxon>
        <taxon>Fusobacteriales</taxon>
        <taxon>Fusobacteriaceae</taxon>
        <taxon>Fusobacterium</taxon>
    </lineage>
</organism>
<evidence type="ECO:0000256" key="5">
    <source>
        <dbReference type="ARBA" id="ARBA00022989"/>
    </source>
</evidence>
<comment type="caution">
    <text evidence="8">The sequence shown here is derived from an EMBL/GenBank/DDBJ whole genome shotgun (WGS) entry which is preliminary data.</text>
</comment>
<dbReference type="InterPro" id="IPR022764">
    <property type="entry name" value="Peptidase_S54_rhomboid_dom"/>
</dbReference>
<evidence type="ECO:0000256" key="4">
    <source>
        <dbReference type="ARBA" id="ARBA00022801"/>
    </source>
</evidence>
<name>A0A017H804_9FUSO</name>
<dbReference type="Gene3D" id="1.20.1540.10">
    <property type="entry name" value="Rhomboid-like"/>
    <property type="match status" value="1"/>
</dbReference>